<dbReference type="HOGENOM" id="CLU_2835306_0_0_1"/>
<evidence type="ECO:0000313" key="1">
    <source>
        <dbReference type="EnsemblPlants" id="OGLUM03G05220.1"/>
    </source>
</evidence>
<sequence>MAVVATLSFTAGQLARTHPRNYSTNLAGLVSPASCLFRRWLNRFCYPILRAPQAPGVVVVPTLRTQ</sequence>
<reference evidence="1" key="1">
    <citation type="submission" date="2015-04" db="UniProtKB">
        <authorList>
            <consortium name="EnsemblPlants"/>
        </authorList>
    </citation>
    <scope>IDENTIFICATION</scope>
</reference>
<protein>
    <submittedName>
        <fullName evidence="1">Uncharacterized protein</fullName>
    </submittedName>
</protein>
<accession>A0A0D9Z2P6</accession>
<reference evidence="1" key="2">
    <citation type="submission" date="2018-05" db="EMBL/GenBank/DDBJ databases">
        <title>OgluRS3 (Oryza glumaepatula Reference Sequence Version 3).</title>
        <authorList>
            <person name="Zhang J."/>
            <person name="Kudrna D."/>
            <person name="Lee S."/>
            <person name="Talag J."/>
            <person name="Welchert J."/>
            <person name="Wing R.A."/>
        </authorList>
    </citation>
    <scope>NUCLEOTIDE SEQUENCE [LARGE SCALE GENOMIC DNA]</scope>
</reference>
<name>A0A0D9Z2P6_9ORYZ</name>
<proteinExistence type="predicted"/>
<organism evidence="1">
    <name type="scientific">Oryza glumipatula</name>
    <dbReference type="NCBI Taxonomy" id="40148"/>
    <lineage>
        <taxon>Eukaryota</taxon>
        <taxon>Viridiplantae</taxon>
        <taxon>Streptophyta</taxon>
        <taxon>Embryophyta</taxon>
        <taxon>Tracheophyta</taxon>
        <taxon>Spermatophyta</taxon>
        <taxon>Magnoliopsida</taxon>
        <taxon>Liliopsida</taxon>
        <taxon>Poales</taxon>
        <taxon>Poaceae</taxon>
        <taxon>BOP clade</taxon>
        <taxon>Oryzoideae</taxon>
        <taxon>Oryzeae</taxon>
        <taxon>Oryzinae</taxon>
        <taxon>Oryza</taxon>
    </lineage>
</organism>
<dbReference type="Proteomes" id="UP000026961">
    <property type="component" value="Chromosome 3"/>
</dbReference>
<keyword evidence="2" id="KW-1185">Reference proteome</keyword>
<evidence type="ECO:0000313" key="2">
    <source>
        <dbReference type="Proteomes" id="UP000026961"/>
    </source>
</evidence>
<dbReference type="Gramene" id="OGLUM03G05220.1">
    <property type="protein sequence ID" value="OGLUM03G05220.1"/>
    <property type="gene ID" value="OGLUM03G05220"/>
</dbReference>
<dbReference type="AlphaFoldDB" id="A0A0D9Z2P6"/>
<dbReference type="EnsemblPlants" id="OGLUM03G05220.1">
    <property type="protein sequence ID" value="OGLUM03G05220.1"/>
    <property type="gene ID" value="OGLUM03G05220"/>
</dbReference>